<gene>
    <name evidence="4" type="ORF">C3E78_06080</name>
</gene>
<comment type="catalytic activity">
    <reaction evidence="3">
        <text>[thioredoxin]-dithiol + NADP(+) = [thioredoxin]-disulfide + NADPH + H(+)</text>
        <dbReference type="Rhea" id="RHEA:20345"/>
        <dbReference type="Rhea" id="RHEA-COMP:10698"/>
        <dbReference type="Rhea" id="RHEA-COMP:10700"/>
        <dbReference type="ChEBI" id="CHEBI:15378"/>
        <dbReference type="ChEBI" id="CHEBI:29950"/>
        <dbReference type="ChEBI" id="CHEBI:50058"/>
        <dbReference type="ChEBI" id="CHEBI:57783"/>
        <dbReference type="ChEBI" id="CHEBI:58349"/>
        <dbReference type="EC" id="1.8.1.9"/>
    </reaction>
</comment>
<evidence type="ECO:0000256" key="1">
    <source>
        <dbReference type="ARBA" id="ARBA00022630"/>
    </source>
</evidence>
<accession>A0A5F2ESM1</accession>
<accession>A0A2S0WKP7</accession>
<dbReference type="Gene3D" id="3.50.50.60">
    <property type="entry name" value="FAD/NAD(P)-binding domain"/>
    <property type="match status" value="2"/>
</dbReference>
<dbReference type="EMBL" id="CP026952">
    <property type="protein sequence ID" value="AWB91810.1"/>
    <property type="molecule type" value="Genomic_DNA"/>
</dbReference>
<organism evidence="4 5">
    <name type="scientific">Aeromicrobium chenweiae</name>
    <dbReference type="NCBI Taxonomy" id="2079793"/>
    <lineage>
        <taxon>Bacteria</taxon>
        <taxon>Bacillati</taxon>
        <taxon>Actinomycetota</taxon>
        <taxon>Actinomycetes</taxon>
        <taxon>Propionibacteriales</taxon>
        <taxon>Nocardioidaceae</taxon>
        <taxon>Aeromicrobium</taxon>
    </lineage>
</organism>
<keyword evidence="5" id="KW-1185">Reference proteome</keyword>
<protein>
    <submittedName>
        <fullName evidence="4">NAD(P)/FAD-dependent oxidoreductase</fullName>
    </submittedName>
</protein>
<dbReference type="InterPro" id="IPR023753">
    <property type="entry name" value="FAD/NAD-binding_dom"/>
</dbReference>
<dbReference type="KEGG" id="aez:C3E78_06080"/>
<dbReference type="GO" id="GO:0004791">
    <property type="term" value="F:thioredoxin-disulfide reductase (NADPH) activity"/>
    <property type="evidence" value="ECO:0007669"/>
    <property type="project" value="UniProtKB-EC"/>
</dbReference>
<dbReference type="Proteomes" id="UP000244384">
    <property type="component" value="Chromosome"/>
</dbReference>
<sequence>MYDTIVIGGGPAGLQSALTLGRMHRSVLLLDSGNYRNGTVEHMQNVITHDGRDPAELRLLARKDIAAYATVEMREASADIVRQAEDGFEVVVGDEVLASRTIILATGVRDTLPDVPGVAEAWGKEIASCPFCHGHELAAGRVALLGAGPQSAHLASLLAGLGGELVVLADGVEPDAEVAATLERLAVPVRPEKVHHVERVADGLRVHLDAGQPLDVRGMFVATQMTQSAPFGEQLGLDLLPSGCVEIDATGRTSLPGVFAAGDMAHVAALPGPMPSVAGAISAGLVAGAVCHMELAQHG</sequence>
<dbReference type="PRINTS" id="PR00469">
    <property type="entry name" value="PNDRDTASEII"/>
</dbReference>
<keyword evidence="1" id="KW-0285">Flavoprotein</keyword>
<dbReference type="AlphaFoldDB" id="A0A2S0WKP7"/>
<dbReference type="SUPFAM" id="SSF51905">
    <property type="entry name" value="FAD/NAD(P)-binding domain"/>
    <property type="match status" value="1"/>
</dbReference>
<dbReference type="PANTHER" id="PTHR48105">
    <property type="entry name" value="THIOREDOXIN REDUCTASE 1-RELATED-RELATED"/>
    <property type="match status" value="1"/>
</dbReference>
<reference evidence="5" key="1">
    <citation type="submission" date="2018-01" db="EMBL/GenBank/DDBJ databases">
        <authorList>
            <person name="Li J."/>
        </authorList>
    </citation>
    <scope>NUCLEOTIDE SEQUENCE [LARGE SCALE GENOMIC DNA]</scope>
    <source>
        <strain evidence="5">592</strain>
    </source>
</reference>
<dbReference type="PRINTS" id="PR00368">
    <property type="entry name" value="FADPNR"/>
</dbReference>
<proteinExistence type="predicted"/>
<keyword evidence="2" id="KW-0560">Oxidoreductase</keyword>
<dbReference type="RefSeq" id="WP_108577456.1">
    <property type="nucleotide sequence ID" value="NZ_CP026952.1"/>
</dbReference>
<name>A0A2S0WKP7_9ACTN</name>
<dbReference type="OrthoDB" id="9786503at2"/>
<dbReference type="InterPro" id="IPR050097">
    <property type="entry name" value="Ferredoxin-NADP_redctase_2"/>
</dbReference>
<dbReference type="Pfam" id="PF07992">
    <property type="entry name" value="Pyr_redox_2"/>
    <property type="match status" value="1"/>
</dbReference>
<evidence type="ECO:0000313" key="5">
    <source>
        <dbReference type="Proteomes" id="UP000244384"/>
    </source>
</evidence>
<evidence type="ECO:0000313" key="4">
    <source>
        <dbReference type="EMBL" id="AWB91810.1"/>
    </source>
</evidence>
<dbReference type="InterPro" id="IPR036188">
    <property type="entry name" value="FAD/NAD-bd_sf"/>
</dbReference>
<evidence type="ECO:0000256" key="2">
    <source>
        <dbReference type="ARBA" id="ARBA00023002"/>
    </source>
</evidence>
<evidence type="ECO:0000256" key="3">
    <source>
        <dbReference type="ARBA" id="ARBA00048132"/>
    </source>
</evidence>